<dbReference type="InterPro" id="IPR001650">
    <property type="entry name" value="Helicase_C-like"/>
</dbReference>
<gene>
    <name evidence="7" type="primary">hrpB</name>
    <name evidence="7" type="ORF">IPV69_01270</name>
</gene>
<dbReference type="PANTHER" id="PTHR43519:SF1">
    <property type="entry name" value="ATP-DEPENDENT RNA HELICASE HRPB"/>
    <property type="match status" value="1"/>
</dbReference>
<reference evidence="7 8" key="1">
    <citation type="submission" date="2020-10" db="EMBL/GenBank/DDBJ databases">
        <title>Wide distribution of Phycisphaera-like planctomycetes from WD2101 soil group in peatlands and genome analysis of the first cultivated representative.</title>
        <authorList>
            <person name="Dedysh S.N."/>
            <person name="Beletsky A.V."/>
            <person name="Ivanova A."/>
            <person name="Kulichevskaya I.S."/>
            <person name="Suzina N.E."/>
            <person name="Philippov D.A."/>
            <person name="Rakitin A.L."/>
            <person name="Mardanov A.V."/>
            <person name="Ravin N.V."/>
        </authorList>
    </citation>
    <scope>NUCLEOTIDE SEQUENCE [LARGE SCALE GENOMIC DNA]</scope>
    <source>
        <strain evidence="7 8">M1803</strain>
    </source>
</reference>
<sequence>MIPLPIDRYLPDVVAAAKQHRAMVLVAPPGAGKTTRVPPAILAAGLMDREHPNLVMLQPRRVAARASAARIADEQGWTLGGRVGYQVRFEKRIGPDTRLKVFTEGILTRQLLDDPFLEGVGCVILDEFHERSIHTDLCAALLREVKQTVRDDLILIVMSATLEAEPVSRFLGGCPIVRTEGRTFPVEVKHTGYSQAYAWERAADAVMDVVASAKAEPTEPGDILVFLPGVDEIRRCGERLSRFADERNLLVLPLHGSLPPDEQTLALRPSKQRKVILSTNIAETSLTIDGVRTVIDSGLARIAGYDAQRGMDKLELERISLASATQRAGRAGRTAPGVCIRLWSKSEEQAMAAFTTPEIRRVDLCGTALLLHAWGKPDLRNFGWYEPPAEDMLVSAERLLAMIGALDADVDGKITPLGQRIMALPTHPRLARLLIGAAEAGLLEQGAAVAALLAEKDIAWEERGTPRWMRETKTIGPSDLLLRLDLLEQAEKSRFAPHLRDSGIDPVAARQAAKARDDLLRIAERLDRDPRSNTPVSNAASGAAMPKWSALDHDEIIIRLALLAYPDRVCRRRASDPAAAAMVGGTGVRLAAESVVRQHEFFLALDARQDARSQTREAMVKIASGINVEWLEEFFSQSIRRERVLVYDEQRKRVVARGTTSYRDLLLKEDKDAPVDPAAAGPVLAEALRPRARELFEADEKAVAIMDRLNLLRKHMPEQAWPSIDDAGLGDILAEACAGRRSLDEIVGRTSLGAILESQLQYPFDRLLDQHAPESIEVPTGNRIALQYRKAEPPILAVRLQEVFGWFDTPRIAGGRVPVLMHLLGPNYRPVQVTDDLRSFWTTTYFQVRKDLRVRYPKHSWPEDPLTATPVARGGRRRT</sequence>
<dbReference type="GO" id="GO:0005524">
    <property type="term" value="F:ATP binding"/>
    <property type="evidence" value="ECO:0007669"/>
    <property type="project" value="UniProtKB-KW"/>
</dbReference>
<dbReference type="SUPFAM" id="SSF52540">
    <property type="entry name" value="P-loop containing nucleoside triphosphate hydrolases"/>
    <property type="match status" value="1"/>
</dbReference>
<dbReference type="KEGG" id="hbs:IPV69_01270"/>
<dbReference type="EMBL" id="CP063458">
    <property type="protein sequence ID" value="QOV90033.1"/>
    <property type="molecule type" value="Genomic_DNA"/>
</dbReference>
<dbReference type="SMART" id="SM00847">
    <property type="entry name" value="HA2"/>
    <property type="match status" value="1"/>
</dbReference>
<dbReference type="InterPro" id="IPR048333">
    <property type="entry name" value="HA2_WH"/>
</dbReference>
<dbReference type="AlphaFoldDB" id="A0A7M2WXA8"/>
<dbReference type="FunFam" id="3.40.50.300:FF:002125">
    <property type="entry name" value="ATP-dependent helicase HrpB"/>
    <property type="match status" value="1"/>
</dbReference>
<feature type="domain" description="Helicase ATP-binding" evidence="5">
    <location>
        <begin position="14"/>
        <end position="180"/>
    </location>
</feature>
<evidence type="ECO:0000259" key="6">
    <source>
        <dbReference type="PROSITE" id="PS51194"/>
    </source>
</evidence>
<accession>A0A7M2WXA8</accession>
<dbReference type="PROSITE" id="PS51194">
    <property type="entry name" value="HELICASE_CTER"/>
    <property type="match status" value="1"/>
</dbReference>
<dbReference type="InterPro" id="IPR010225">
    <property type="entry name" value="HrpB"/>
</dbReference>
<dbReference type="GO" id="GO:0016787">
    <property type="term" value="F:hydrolase activity"/>
    <property type="evidence" value="ECO:0007669"/>
    <property type="project" value="UniProtKB-KW"/>
</dbReference>
<evidence type="ECO:0000313" key="8">
    <source>
        <dbReference type="Proteomes" id="UP000593765"/>
    </source>
</evidence>
<evidence type="ECO:0000256" key="1">
    <source>
        <dbReference type="ARBA" id="ARBA00022741"/>
    </source>
</evidence>
<name>A0A7M2WXA8_9BACT</name>
<feature type="domain" description="Helicase C-terminal" evidence="6">
    <location>
        <begin position="208"/>
        <end position="375"/>
    </location>
</feature>
<proteinExistence type="predicted"/>
<dbReference type="InterPro" id="IPR049614">
    <property type="entry name" value="HrpB_DEXH"/>
</dbReference>
<dbReference type="SMART" id="SM00487">
    <property type="entry name" value="DEXDc"/>
    <property type="match status" value="1"/>
</dbReference>
<evidence type="ECO:0000313" key="7">
    <source>
        <dbReference type="EMBL" id="QOV90033.1"/>
    </source>
</evidence>
<dbReference type="Pfam" id="PF08482">
    <property type="entry name" value="HrpB_C"/>
    <property type="match status" value="1"/>
</dbReference>
<dbReference type="GO" id="GO:0003676">
    <property type="term" value="F:nucleic acid binding"/>
    <property type="evidence" value="ECO:0007669"/>
    <property type="project" value="InterPro"/>
</dbReference>
<dbReference type="Pfam" id="PF00271">
    <property type="entry name" value="Helicase_C"/>
    <property type="match status" value="1"/>
</dbReference>
<dbReference type="Pfam" id="PF04408">
    <property type="entry name" value="WHD_HA2"/>
    <property type="match status" value="1"/>
</dbReference>
<dbReference type="GO" id="GO:0004386">
    <property type="term" value="F:helicase activity"/>
    <property type="evidence" value="ECO:0007669"/>
    <property type="project" value="UniProtKB-KW"/>
</dbReference>
<dbReference type="InterPro" id="IPR011545">
    <property type="entry name" value="DEAD/DEAH_box_helicase_dom"/>
</dbReference>
<protein>
    <submittedName>
        <fullName evidence="7">ATP-dependent helicase HrpB</fullName>
    </submittedName>
</protein>
<evidence type="ECO:0000256" key="2">
    <source>
        <dbReference type="ARBA" id="ARBA00022801"/>
    </source>
</evidence>
<dbReference type="CDD" id="cd17990">
    <property type="entry name" value="DEXHc_HrpB"/>
    <property type="match status" value="1"/>
</dbReference>
<organism evidence="7 8">
    <name type="scientific">Humisphaera borealis</name>
    <dbReference type="NCBI Taxonomy" id="2807512"/>
    <lineage>
        <taxon>Bacteria</taxon>
        <taxon>Pseudomonadati</taxon>
        <taxon>Planctomycetota</taxon>
        <taxon>Phycisphaerae</taxon>
        <taxon>Tepidisphaerales</taxon>
        <taxon>Tepidisphaeraceae</taxon>
        <taxon>Humisphaera</taxon>
    </lineage>
</organism>
<dbReference type="NCBIfam" id="TIGR01970">
    <property type="entry name" value="DEAH_box_HrpB"/>
    <property type="match status" value="1"/>
</dbReference>
<dbReference type="Proteomes" id="UP000593765">
    <property type="component" value="Chromosome"/>
</dbReference>
<dbReference type="InterPro" id="IPR014001">
    <property type="entry name" value="Helicase_ATP-bd"/>
</dbReference>
<evidence type="ECO:0000259" key="5">
    <source>
        <dbReference type="PROSITE" id="PS51192"/>
    </source>
</evidence>
<keyword evidence="4" id="KW-0067">ATP-binding</keyword>
<evidence type="ECO:0000256" key="3">
    <source>
        <dbReference type="ARBA" id="ARBA00022806"/>
    </source>
</evidence>
<keyword evidence="3 7" id="KW-0347">Helicase</keyword>
<keyword evidence="1" id="KW-0547">Nucleotide-binding</keyword>
<dbReference type="CDD" id="cd18791">
    <property type="entry name" value="SF2_C_RHA"/>
    <property type="match status" value="1"/>
</dbReference>
<dbReference type="Pfam" id="PF00270">
    <property type="entry name" value="DEAD"/>
    <property type="match status" value="1"/>
</dbReference>
<dbReference type="InterPro" id="IPR013689">
    <property type="entry name" value="RNA_helicase_ATP-dep_HrpB_C"/>
</dbReference>
<dbReference type="InterPro" id="IPR027417">
    <property type="entry name" value="P-loop_NTPase"/>
</dbReference>
<dbReference type="PROSITE" id="PS51192">
    <property type="entry name" value="HELICASE_ATP_BIND_1"/>
    <property type="match status" value="1"/>
</dbReference>
<keyword evidence="8" id="KW-1185">Reference proteome</keyword>
<dbReference type="RefSeq" id="WP_206293102.1">
    <property type="nucleotide sequence ID" value="NZ_CP063458.1"/>
</dbReference>
<keyword evidence="2" id="KW-0378">Hydrolase</keyword>
<dbReference type="PANTHER" id="PTHR43519">
    <property type="entry name" value="ATP-DEPENDENT RNA HELICASE HRPB"/>
    <property type="match status" value="1"/>
</dbReference>
<dbReference type="Gene3D" id="1.20.120.1080">
    <property type="match status" value="1"/>
</dbReference>
<dbReference type="Gene3D" id="3.40.50.300">
    <property type="entry name" value="P-loop containing nucleotide triphosphate hydrolases"/>
    <property type="match status" value="2"/>
</dbReference>
<dbReference type="InterPro" id="IPR007502">
    <property type="entry name" value="Helicase-assoc_dom"/>
</dbReference>
<dbReference type="PIRSF" id="PIRSF005496">
    <property type="entry name" value="ATP_hel_hrpB"/>
    <property type="match status" value="1"/>
</dbReference>
<dbReference type="SMART" id="SM00490">
    <property type="entry name" value="HELICc"/>
    <property type="match status" value="1"/>
</dbReference>
<evidence type="ECO:0000256" key="4">
    <source>
        <dbReference type="ARBA" id="ARBA00022840"/>
    </source>
</evidence>